<dbReference type="Gene3D" id="3.40.50.2300">
    <property type="match status" value="1"/>
</dbReference>
<dbReference type="InterPro" id="IPR024187">
    <property type="entry name" value="Sig_transdc_resp-reg_cit/mal"/>
</dbReference>
<evidence type="ECO:0000256" key="2">
    <source>
        <dbReference type="ARBA" id="ARBA00022490"/>
    </source>
</evidence>
<dbReference type="GO" id="GO:0003700">
    <property type="term" value="F:DNA-binding transcription factor activity"/>
    <property type="evidence" value="ECO:0007669"/>
    <property type="project" value="InterPro"/>
</dbReference>
<dbReference type="InterPro" id="IPR005471">
    <property type="entry name" value="Tscrpt_reg_IclR_N"/>
</dbReference>
<keyword evidence="4 9" id="KW-0902">Two-component regulatory system</keyword>
<dbReference type="Pfam" id="PF09339">
    <property type="entry name" value="HTH_IclR"/>
    <property type="match status" value="1"/>
</dbReference>
<keyword evidence="3 10" id="KW-0597">Phosphoprotein</keyword>
<dbReference type="PANTHER" id="PTHR45526:SF1">
    <property type="entry name" value="TRANSCRIPTIONAL REGULATORY PROTEIN DCUR-RELATED"/>
    <property type="match status" value="1"/>
</dbReference>
<dbReference type="PROSITE" id="PS50110">
    <property type="entry name" value="RESPONSE_REGULATORY"/>
    <property type="match status" value="1"/>
</dbReference>
<dbReference type="InterPro" id="IPR051271">
    <property type="entry name" value="2C-system_Tx_regulators"/>
</dbReference>
<comment type="subcellular location">
    <subcellularLocation>
        <location evidence="1 9">Cytoplasm</location>
    </subcellularLocation>
</comment>
<evidence type="ECO:0000256" key="4">
    <source>
        <dbReference type="ARBA" id="ARBA00023012"/>
    </source>
</evidence>
<evidence type="ECO:0000256" key="3">
    <source>
        <dbReference type="ARBA" id="ARBA00022553"/>
    </source>
</evidence>
<dbReference type="InterPro" id="IPR011006">
    <property type="entry name" value="CheY-like_superfamily"/>
</dbReference>
<dbReference type="GO" id="GO:0005737">
    <property type="term" value="C:cytoplasm"/>
    <property type="evidence" value="ECO:0007669"/>
    <property type="project" value="UniProtKB-SubCell"/>
</dbReference>
<evidence type="ECO:0000256" key="1">
    <source>
        <dbReference type="ARBA" id="ARBA00004496"/>
    </source>
</evidence>
<dbReference type="EMBL" id="FQVN01000002">
    <property type="protein sequence ID" value="SHE94901.1"/>
    <property type="molecule type" value="Genomic_DNA"/>
</dbReference>
<dbReference type="InterPro" id="IPR001789">
    <property type="entry name" value="Sig_transdc_resp-reg_receiver"/>
</dbReference>
<feature type="domain" description="Response regulatory" evidence="11">
    <location>
        <begin position="3"/>
        <end position="114"/>
    </location>
</feature>
<keyword evidence="5 9" id="KW-0805">Transcription regulation</keyword>
<keyword evidence="7 9" id="KW-0010">Activator</keyword>
<dbReference type="PANTHER" id="PTHR45526">
    <property type="entry name" value="TRANSCRIPTIONAL REGULATORY PROTEIN DPIA"/>
    <property type="match status" value="1"/>
</dbReference>
<dbReference type="SUPFAM" id="SSF52172">
    <property type="entry name" value="CheY-like"/>
    <property type="match status" value="1"/>
</dbReference>
<protein>
    <recommendedName>
        <fullName evidence="9">Transcriptional regulatory protein</fullName>
    </recommendedName>
</protein>
<evidence type="ECO:0000256" key="10">
    <source>
        <dbReference type="PROSITE-ProRule" id="PRU00169"/>
    </source>
</evidence>
<organism evidence="12 13">
    <name type="scientific">Streptoalloteichus hindustanus</name>
    <dbReference type="NCBI Taxonomy" id="2017"/>
    <lineage>
        <taxon>Bacteria</taxon>
        <taxon>Bacillati</taxon>
        <taxon>Actinomycetota</taxon>
        <taxon>Actinomycetes</taxon>
        <taxon>Pseudonocardiales</taxon>
        <taxon>Pseudonocardiaceae</taxon>
        <taxon>Streptoalloteichus</taxon>
    </lineage>
</organism>
<evidence type="ECO:0000256" key="6">
    <source>
        <dbReference type="ARBA" id="ARBA00023125"/>
    </source>
</evidence>
<sequence>MIRVLVVEDDFRVGQVHAAFTEQVVGFAVVGTARSAAEAREMVRALAPDLVLLDHYLPDESGLSLLRELTVDTIMLTAASDSASARAAFAAGALNYLVKPFTAEQLADRLAAYARYRAQWGRPGGAVNQEEIDRAVRLLHEGDRVPAPKGQSPVTARLVADALRSAGVPRSAAEIAAELGIARATAQRYLAALAQNGDATMSLRYGATGRPEHQYLWSDASR</sequence>
<dbReference type="Gene3D" id="1.10.10.10">
    <property type="entry name" value="Winged helix-like DNA-binding domain superfamily/Winged helix DNA-binding domain"/>
    <property type="match status" value="1"/>
</dbReference>
<dbReference type="GO" id="GO:0003677">
    <property type="term" value="F:DNA binding"/>
    <property type="evidence" value="ECO:0007669"/>
    <property type="project" value="UniProtKB-KW"/>
</dbReference>
<dbReference type="InterPro" id="IPR036388">
    <property type="entry name" value="WH-like_DNA-bd_sf"/>
</dbReference>
<gene>
    <name evidence="12" type="ORF">SAMN05444320_10259</name>
</gene>
<dbReference type="PIRSF" id="PIRSF006171">
    <property type="entry name" value="RR_citrat_malat"/>
    <property type="match status" value="1"/>
</dbReference>
<evidence type="ECO:0000259" key="11">
    <source>
        <dbReference type="PROSITE" id="PS50110"/>
    </source>
</evidence>
<keyword evidence="13" id="KW-1185">Reference proteome</keyword>
<evidence type="ECO:0000256" key="7">
    <source>
        <dbReference type="ARBA" id="ARBA00023159"/>
    </source>
</evidence>
<name>A0A1M4XN97_STRHI</name>
<dbReference type="Proteomes" id="UP000184501">
    <property type="component" value="Unassembled WGS sequence"/>
</dbReference>
<evidence type="ECO:0000256" key="5">
    <source>
        <dbReference type="ARBA" id="ARBA00023015"/>
    </source>
</evidence>
<evidence type="ECO:0000256" key="8">
    <source>
        <dbReference type="ARBA" id="ARBA00023163"/>
    </source>
</evidence>
<dbReference type="AlphaFoldDB" id="A0A1M4XN97"/>
<keyword evidence="8 9" id="KW-0804">Transcription</keyword>
<feature type="modified residue" description="4-aspartylphosphate" evidence="10">
    <location>
        <position position="54"/>
    </location>
</feature>
<evidence type="ECO:0000313" key="12">
    <source>
        <dbReference type="EMBL" id="SHE94901.1"/>
    </source>
</evidence>
<dbReference type="GO" id="GO:0000156">
    <property type="term" value="F:phosphorelay response regulator activity"/>
    <property type="evidence" value="ECO:0007669"/>
    <property type="project" value="TreeGrafter"/>
</dbReference>
<dbReference type="Pfam" id="PF00072">
    <property type="entry name" value="Response_reg"/>
    <property type="match status" value="1"/>
</dbReference>
<proteinExistence type="predicted"/>
<reference evidence="12 13" key="1">
    <citation type="submission" date="2016-11" db="EMBL/GenBank/DDBJ databases">
        <authorList>
            <person name="Jaros S."/>
            <person name="Januszkiewicz K."/>
            <person name="Wedrychowicz H."/>
        </authorList>
    </citation>
    <scope>NUCLEOTIDE SEQUENCE [LARGE SCALE GENOMIC DNA]</scope>
    <source>
        <strain evidence="12 13">DSM 44523</strain>
    </source>
</reference>
<dbReference type="SMART" id="SM00448">
    <property type="entry name" value="REC"/>
    <property type="match status" value="1"/>
</dbReference>
<evidence type="ECO:0000256" key="9">
    <source>
        <dbReference type="PIRNR" id="PIRNR006171"/>
    </source>
</evidence>
<dbReference type="STRING" id="2017.SAMN05444320_10259"/>
<evidence type="ECO:0000313" key="13">
    <source>
        <dbReference type="Proteomes" id="UP000184501"/>
    </source>
</evidence>
<accession>A0A1M4XN97</accession>
<dbReference type="OrthoDB" id="7187989at2"/>
<dbReference type="RefSeq" id="WP_073480383.1">
    <property type="nucleotide sequence ID" value="NZ_FQVN01000002.1"/>
</dbReference>
<keyword evidence="6 9" id="KW-0238">DNA-binding</keyword>
<keyword evidence="2 9" id="KW-0963">Cytoplasm</keyword>